<protein>
    <submittedName>
        <fullName evidence="1">Uncharacterized protein</fullName>
    </submittedName>
</protein>
<evidence type="ECO:0000313" key="2">
    <source>
        <dbReference type="Proteomes" id="UP000464620"/>
    </source>
</evidence>
<name>A0A6B9VCX4_ARAHY</name>
<dbReference type="EMBL" id="CP031001">
    <property type="protein sequence ID" value="QHN79359.1"/>
    <property type="molecule type" value="Genomic_DNA"/>
</dbReference>
<dbReference type="AlphaFoldDB" id="A0A6B9VCX4"/>
<dbReference type="Proteomes" id="UP000464620">
    <property type="component" value="Chromosome B09"/>
</dbReference>
<evidence type="ECO:0000313" key="1">
    <source>
        <dbReference type="EMBL" id="QHN79359.1"/>
    </source>
</evidence>
<proteinExistence type="predicted"/>
<reference evidence="1 2" key="1">
    <citation type="submission" date="2020-01" db="EMBL/GenBank/DDBJ databases">
        <title>Genome sequence of Arachis hypogaea, cultivar Shitouqi.</title>
        <authorList>
            <person name="Zhuang W."/>
            <person name="Chen H."/>
            <person name="Varshney R."/>
            <person name="Wang D."/>
            <person name="Ming R."/>
        </authorList>
    </citation>
    <scope>NUCLEOTIDE SEQUENCE [LARGE SCALE GENOMIC DNA]</scope>
    <source>
        <tissue evidence="1">Young leaf</tissue>
    </source>
</reference>
<organism evidence="1 2">
    <name type="scientific">Arachis hypogaea</name>
    <name type="common">Peanut</name>
    <dbReference type="NCBI Taxonomy" id="3818"/>
    <lineage>
        <taxon>Eukaryota</taxon>
        <taxon>Viridiplantae</taxon>
        <taxon>Streptophyta</taxon>
        <taxon>Embryophyta</taxon>
        <taxon>Tracheophyta</taxon>
        <taxon>Spermatophyta</taxon>
        <taxon>Magnoliopsida</taxon>
        <taxon>eudicotyledons</taxon>
        <taxon>Gunneridae</taxon>
        <taxon>Pentapetalae</taxon>
        <taxon>rosids</taxon>
        <taxon>fabids</taxon>
        <taxon>Fabales</taxon>
        <taxon>Fabaceae</taxon>
        <taxon>Papilionoideae</taxon>
        <taxon>50 kb inversion clade</taxon>
        <taxon>dalbergioids sensu lato</taxon>
        <taxon>Dalbergieae</taxon>
        <taxon>Pterocarpus clade</taxon>
        <taxon>Arachis</taxon>
    </lineage>
</organism>
<gene>
    <name evidence="1" type="ORF">DS421_19g669390</name>
</gene>
<sequence>MMITRLRGLHVLPPFFPFTYLTISVHTIRAKLSIVEGGQLINFTYEVLYFYGLIPF</sequence>
<accession>A0A6B9VCX4</accession>